<dbReference type="Proteomes" id="UP000029448">
    <property type="component" value="Unassembled WGS sequence"/>
</dbReference>
<sequence>MLPSSLHHRGSFPSLDVGQGAALSDPFWSVKGKGNRMMHRPPIGFLAVLSFGLLMMLPSCETASQQIEGKEDHLAAAGFFQKPADTPERQAMLNRLPAHHLVRRVKNDHVFYVYSDPLVCDCLYVGDEAAYSRYQQYVQAQALADEQEMTAQMYDDAQWNWGAWGAWNPAWGNWDPGMGPIGW</sequence>
<dbReference type="STRING" id="104102.AtDm6_2905"/>
<comment type="caution">
    <text evidence="1">The sequence shown here is derived from an EMBL/GenBank/DDBJ whole genome shotgun (WGS) entry which is preliminary data.</text>
</comment>
<keyword evidence="2" id="KW-1185">Reference proteome</keyword>
<dbReference type="EMBL" id="JOKM01000102">
    <property type="protein sequence ID" value="KGB21269.1"/>
    <property type="molecule type" value="Genomic_DNA"/>
</dbReference>
<accession>A0A094YKY6</accession>
<evidence type="ECO:0000313" key="1">
    <source>
        <dbReference type="EMBL" id="KGB21269.1"/>
    </source>
</evidence>
<reference evidence="1 2" key="1">
    <citation type="submission" date="2014-06" db="EMBL/GenBank/DDBJ databases">
        <title>Functional and comparative genomic analyses of the Drosophila gut microbiota identify candidate symbiosis factors.</title>
        <authorList>
            <person name="Newell P.D."/>
            <person name="Chaston J.M."/>
            <person name="Douglas A.E."/>
        </authorList>
    </citation>
    <scope>NUCLEOTIDE SEQUENCE [LARGE SCALE GENOMIC DNA]</scope>
    <source>
        <strain evidence="1 2">DmCS_006</strain>
    </source>
</reference>
<organism evidence="1 2">
    <name type="scientific">Acetobacter tropicalis</name>
    <dbReference type="NCBI Taxonomy" id="104102"/>
    <lineage>
        <taxon>Bacteria</taxon>
        <taxon>Pseudomonadati</taxon>
        <taxon>Pseudomonadota</taxon>
        <taxon>Alphaproteobacteria</taxon>
        <taxon>Acetobacterales</taxon>
        <taxon>Acetobacteraceae</taxon>
        <taxon>Acetobacter</taxon>
    </lineage>
</organism>
<evidence type="ECO:0000313" key="2">
    <source>
        <dbReference type="Proteomes" id="UP000029448"/>
    </source>
</evidence>
<protein>
    <submittedName>
        <fullName evidence="1">Uncharacterized protein</fullName>
    </submittedName>
</protein>
<dbReference type="PATRIC" id="fig|104102.7.peg.2869"/>
<name>A0A094YKY6_9PROT</name>
<proteinExistence type="predicted"/>
<dbReference type="AlphaFoldDB" id="A0A094YKY6"/>
<gene>
    <name evidence="1" type="ORF">AtDm6_2905</name>
</gene>